<evidence type="ECO:0000256" key="4">
    <source>
        <dbReference type="ARBA" id="ARBA00013040"/>
    </source>
</evidence>
<keyword evidence="10" id="KW-0325">Glycoprotein</keyword>
<feature type="active site" description="Nucleophile" evidence="16">
    <location>
        <position position="61"/>
    </location>
</feature>
<evidence type="ECO:0000256" key="5">
    <source>
        <dbReference type="ARBA" id="ARBA00018097"/>
    </source>
</evidence>
<proteinExistence type="inferred from homology"/>
<evidence type="ECO:0000256" key="13">
    <source>
        <dbReference type="ARBA" id="ARBA00043671"/>
    </source>
</evidence>
<comment type="catalytic activity">
    <reaction evidence="13">
        <text>1D-myo-inositol 1,2,4,5,6-pentakisphosphate + H2O = 1D-myo-inositol 1,2,5,6-tetrakisphosphate + phosphate</text>
        <dbReference type="Rhea" id="RHEA:77115"/>
        <dbReference type="ChEBI" id="CHEBI:15377"/>
        <dbReference type="ChEBI" id="CHEBI:43474"/>
        <dbReference type="ChEBI" id="CHEBI:57798"/>
        <dbReference type="ChEBI" id="CHEBI:195535"/>
        <dbReference type="EC" id="3.1.3.62"/>
    </reaction>
    <physiologicalReaction direction="left-to-right" evidence="13">
        <dbReference type="Rhea" id="RHEA:77116"/>
    </physiologicalReaction>
</comment>
<dbReference type="InterPro" id="IPR029033">
    <property type="entry name" value="His_PPase_superfam"/>
</dbReference>
<dbReference type="PANTHER" id="PTHR20963">
    <property type="entry name" value="MULTIPLE INOSITOL POLYPHOSPHATE PHOSPHATASE-RELATED"/>
    <property type="match status" value="1"/>
</dbReference>
<dbReference type="GO" id="GO:0034417">
    <property type="term" value="F:bisphosphoglycerate 3-phosphatase activity"/>
    <property type="evidence" value="ECO:0007669"/>
    <property type="project" value="UniProtKB-EC"/>
</dbReference>
<evidence type="ECO:0000256" key="17">
    <source>
        <dbReference type="PIRSR" id="PIRSR000894-2"/>
    </source>
</evidence>
<dbReference type="AlphaFoldDB" id="A0A6J2JX26"/>
<evidence type="ECO:0000256" key="11">
    <source>
        <dbReference type="ARBA" id="ARBA00031642"/>
    </source>
</evidence>
<dbReference type="EC" id="3.1.3.80" evidence="3"/>
<evidence type="ECO:0000256" key="10">
    <source>
        <dbReference type="ARBA" id="ARBA00023180"/>
    </source>
</evidence>
<dbReference type="KEGG" id="bman:114244962"/>
<dbReference type="GeneID" id="114244962"/>
<keyword evidence="9" id="KW-0472">Membrane</keyword>
<sequence>MLLVFLMLSVASASQECYWNSECPYSLYSSKTPYDTVRGDLRDYQIPNNCEAVSVWTLNRHGNRNPGKSVTVSVKEIADLKDEIINSYNAGNSQLCAQDIEEFKKWTWNETLEISQSFLTGTGYEELYDIGKRIREKYPHLVEGSSNDFYFRPTNEQRTITSAVAFVHGLTDGTSLNVSIDEVQERDDVIRPYENCDRYQEKVKGGTSLEEHLDAYYKTTEFVAVQNAVQRRLGIPSRLSPDDIYSFYEICRFYRSWTQNLKSPWCAVFSDEDLAVLEYRDDVRHYHRNGYGSWVNVNLGHLPMKNLYESFEAVVEGRGKKITSYFSHDTMMEMVWCALGIYKDDFELQGGRRELNRLWRTSYIGAFSVNLIAVLNKCTVSGTQSYRVQLFVNEKATELCPLEGCTWQQFQQKFQPFASANLEFCSLDYRVPETNAAPGGWNSFSWALLLQTVLLLIWKFIY</sequence>
<evidence type="ECO:0000256" key="3">
    <source>
        <dbReference type="ARBA" id="ARBA00012976"/>
    </source>
</evidence>
<evidence type="ECO:0000313" key="19">
    <source>
        <dbReference type="RefSeq" id="XP_028032734.1"/>
    </source>
</evidence>
<evidence type="ECO:0000256" key="1">
    <source>
        <dbReference type="ARBA" id="ARBA00004236"/>
    </source>
</evidence>
<dbReference type="Pfam" id="PF00328">
    <property type="entry name" value="His_Phos_2"/>
    <property type="match status" value="1"/>
</dbReference>
<accession>A0A6J2JX26</accession>
<evidence type="ECO:0000256" key="2">
    <source>
        <dbReference type="ARBA" id="ARBA00008422"/>
    </source>
</evidence>
<evidence type="ECO:0000256" key="16">
    <source>
        <dbReference type="PIRSR" id="PIRSR000894-1"/>
    </source>
</evidence>
<dbReference type="SUPFAM" id="SSF53254">
    <property type="entry name" value="Phosphoglycerate mutase-like"/>
    <property type="match status" value="1"/>
</dbReference>
<comment type="catalytic activity">
    <reaction evidence="15">
        <text>(2R)-2,3-bisphosphoglycerate + H2O = (2R)-2-phosphoglycerate + phosphate</text>
        <dbReference type="Rhea" id="RHEA:27381"/>
        <dbReference type="ChEBI" id="CHEBI:15377"/>
        <dbReference type="ChEBI" id="CHEBI:43474"/>
        <dbReference type="ChEBI" id="CHEBI:58248"/>
        <dbReference type="ChEBI" id="CHEBI:58289"/>
        <dbReference type="EC" id="3.1.3.80"/>
    </reaction>
    <physiologicalReaction direction="left-to-right" evidence="15">
        <dbReference type="Rhea" id="RHEA:27382"/>
    </physiologicalReaction>
</comment>
<dbReference type="GO" id="GO:0052745">
    <property type="term" value="F:inositol phosphate phosphatase activity"/>
    <property type="evidence" value="ECO:0007669"/>
    <property type="project" value="TreeGrafter"/>
</dbReference>
<dbReference type="InterPro" id="IPR000560">
    <property type="entry name" value="His_Pase_clade-2"/>
</dbReference>
<name>A0A6J2JX26_BOMMA</name>
<comment type="catalytic activity">
    <reaction evidence="12">
        <text>1D-myo-inositol 1,2,5,6-tetrakisphosphate + H2O = 1D-myo-inositol 1,2,6-trisphosphate + phosphate</text>
        <dbReference type="Rhea" id="RHEA:77119"/>
        <dbReference type="ChEBI" id="CHEBI:15377"/>
        <dbReference type="ChEBI" id="CHEBI:43474"/>
        <dbReference type="ChEBI" id="CHEBI:195535"/>
        <dbReference type="ChEBI" id="CHEBI:195537"/>
        <dbReference type="EC" id="3.1.3.62"/>
    </reaction>
    <physiologicalReaction direction="left-to-right" evidence="12">
        <dbReference type="Rhea" id="RHEA:77120"/>
    </physiologicalReaction>
</comment>
<evidence type="ECO:0000256" key="7">
    <source>
        <dbReference type="ARBA" id="ARBA00022729"/>
    </source>
</evidence>
<dbReference type="GO" id="GO:0005886">
    <property type="term" value="C:plasma membrane"/>
    <property type="evidence" value="ECO:0007669"/>
    <property type="project" value="UniProtKB-SubCell"/>
</dbReference>
<feature type="disulfide bond" evidence="17">
    <location>
        <begin position="50"/>
        <end position="378"/>
    </location>
</feature>
<dbReference type="Gene3D" id="3.40.50.1240">
    <property type="entry name" value="Phosphoglycerate mutase-like"/>
    <property type="match status" value="1"/>
</dbReference>
<dbReference type="InterPro" id="IPR016274">
    <property type="entry name" value="Histidine_acid_Pase_euk"/>
</dbReference>
<reference evidence="19" key="1">
    <citation type="submission" date="2025-08" db="UniProtKB">
        <authorList>
            <consortium name="RefSeq"/>
        </authorList>
    </citation>
    <scope>IDENTIFICATION</scope>
    <source>
        <tissue evidence="19">Silk gland</tissue>
    </source>
</reference>
<keyword evidence="7" id="KW-0732">Signal</keyword>
<evidence type="ECO:0000256" key="9">
    <source>
        <dbReference type="ARBA" id="ARBA00023136"/>
    </source>
</evidence>
<keyword evidence="17" id="KW-1015">Disulfide bond</keyword>
<keyword evidence="8" id="KW-0378">Hydrolase</keyword>
<organism evidence="18 19">
    <name type="scientific">Bombyx mandarina</name>
    <name type="common">Wild silk moth</name>
    <name type="synonym">Wild silkworm</name>
    <dbReference type="NCBI Taxonomy" id="7092"/>
    <lineage>
        <taxon>Eukaryota</taxon>
        <taxon>Metazoa</taxon>
        <taxon>Ecdysozoa</taxon>
        <taxon>Arthropoda</taxon>
        <taxon>Hexapoda</taxon>
        <taxon>Insecta</taxon>
        <taxon>Pterygota</taxon>
        <taxon>Neoptera</taxon>
        <taxon>Endopterygota</taxon>
        <taxon>Lepidoptera</taxon>
        <taxon>Glossata</taxon>
        <taxon>Ditrysia</taxon>
        <taxon>Bombycoidea</taxon>
        <taxon>Bombycidae</taxon>
        <taxon>Bombycinae</taxon>
        <taxon>Bombyx</taxon>
    </lineage>
</organism>
<evidence type="ECO:0000256" key="12">
    <source>
        <dbReference type="ARBA" id="ARBA00043668"/>
    </source>
</evidence>
<protein>
    <recommendedName>
        <fullName evidence="5">Multiple inositol polyphosphate phosphatase 1</fullName>
        <ecNumber evidence="4">3.1.3.62</ecNumber>
        <ecNumber evidence="3">3.1.3.80</ecNumber>
    </recommendedName>
    <alternativeName>
        <fullName evidence="11">2,3-bisphosphoglycerate 3-phosphatase</fullName>
    </alternativeName>
</protein>
<comment type="subcellular location">
    <subcellularLocation>
        <location evidence="1">Cell membrane</location>
    </subcellularLocation>
</comment>
<dbReference type="CDD" id="cd07061">
    <property type="entry name" value="HP_HAP_like"/>
    <property type="match status" value="1"/>
</dbReference>
<evidence type="ECO:0000313" key="18">
    <source>
        <dbReference type="Proteomes" id="UP000504629"/>
    </source>
</evidence>
<dbReference type="PANTHER" id="PTHR20963:SF8">
    <property type="entry name" value="MULTIPLE INOSITOL POLYPHOSPHATE PHOSPHATASE 1"/>
    <property type="match status" value="1"/>
</dbReference>
<dbReference type="PIRSF" id="PIRSF000894">
    <property type="entry name" value="Acid_phosphatase"/>
    <property type="match status" value="1"/>
</dbReference>
<comment type="catalytic activity">
    <reaction evidence="14">
        <text>1D-myo-inositol hexakisphosphate + H2O = 1D-myo-inositol 1,2,4,5,6-pentakisphosphate + phosphate</text>
        <dbReference type="Rhea" id="RHEA:16989"/>
        <dbReference type="ChEBI" id="CHEBI:15377"/>
        <dbReference type="ChEBI" id="CHEBI:43474"/>
        <dbReference type="ChEBI" id="CHEBI:57798"/>
        <dbReference type="ChEBI" id="CHEBI:58130"/>
        <dbReference type="EC" id="3.1.3.62"/>
    </reaction>
    <physiologicalReaction direction="left-to-right" evidence="14">
        <dbReference type="Rhea" id="RHEA:16990"/>
    </physiologicalReaction>
</comment>
<dbReference type="GO" id="GO:0003993">
    <property type="term" value="F:acid phosphatase activity"/>
    <property type="evidence" value="ECO:0007669"/>
    <property type="project" value="TreeGrafter"/>
</dbReference>
<dbReference type="OrthoDB" id="6509975at2759"/>
<feature type="disulfide bond" evidence="17">
    <location>
        <begin position="251"/>
        <end position="266"/>
    </location>
</feature>
<keyword evidence="6" id="KW-1003">Cell membrane</keyword>
<evidence type="ECO:0000256" key="6">
    <source>
        <dbReference type="ARBA" id="ARBA00022475"/>
    </source>
</evidence>
<gene>
    <name evidence="19" type="primary">LOC114244962</name>
</gene>
<feature type="active site" description="Proton donor" evidence="16">
    <location>
        <position position="329"/>
    </location>
</feature>
<evidence type="ECO:0000256" key="15">
    <source>
        <dbReference type="ARBA" id="ARBA00043832"/>
    </source>
</evidence>
<keyword evidence="18" id="KW-1185">Reference proteome</keyword>
<comment type="similarity">
    <text evidence="2">Belongs to the histidine acid phosphatase family. MINPP1 subfamily.</text>
</comment>
<evidence type="ECO:0000256" key="8">
    <source>
        <dbReference type="ARBA" id="ARBA00022801"/>
    </source>
</evidence>
<dbReference type="EC" id="3.1.3.62" evidence="4"/>
<evidence type="ECO:0000256" key="14">
    <source>
        <dbReference type="ARBA" id="ARBA00043691"/>
    </source>
</evidence>
<dbReference type="Proteomes" id="UP000504629">
    <property type="component" value="Unplaced"/>
</dbReference>
<dbReference type="RefSeq" id="XP_028032734.1">
    <property type="nucleotide sequence ID" value="XM_028176933.1"/>
</dbReference>